<accession>A0A182WMQ0</accession>
<dbReference type="AlphaFoldDB" id="A0A182WMQ0"/>
<keyword evidence="2" id="KW-1185">Reference proteome</keyword>
<protein>
    <submittedName>
        <fullName evidence="1">Uncharacterized protein</fullName>
    </submittedName>
</protein>
<reference evidence="1" key="2">
    <citation type="submission" date="2020-05" db="UniProtKB">
        <authorList>
            <consortium name="EnsemblMetazoa"/>
        </authorList>
    </citation>
    <scope>IDENTIFICATION</scope>
    <source>
        <strain evidence="1">MINIMUS1</strain>
    </source>
</reference>
<dbReference type="Proteomes" id="UP000075920">
    <property type="component" value="Unassembled WGS sequence"/>
</dbReference>
<dbReference type="VEuPathDB" id="VectorBase:AMIN014015"/>
<evidence type="ECO:0000313" key="1">
    <source>
        <dbReference type="EnsemblMetazoa" id="AMIN014015-PA"/>
    </source>
</evidence>
<reference evidence="2" key="1">
    <citation type="submission" date="2013-03" db="EMBL/GenBank/DDBJ databases">
        <title>The Genome Sequence of Anopheles minimus MINIMUS1.</title>
        <authorList>
            <consortium name="The Broad Institute Genomics Platform"/>
            <person name="Neafsey D.E."/>
            <person name="Walton C."/>
            <person name="Walker B."/>
            <person name="Young S.K."/>
            <person name="Zeng Q."/>
            <person name="Gargeya S."/>
            <person name="Fitzgerald M."/>
            <person name="Haas B."/>
            <person name="Abouelleil A."/>
            <person name="Allen A.W."/>
            <person name="Alvarado L."/>
            <person name="Arachchi H.M."/>
            <person name="Berlin A.M."/>
            <person name="Chapman S.B."/>
            <person name="Gainer-Dewar J."/>
            <person name="Goldberg J."/>
            <person name="Griggs A."/>
            <person name="Gujja S."/>
            <person name="Hansen M."/>
            <person name="Howarth C."/>
            <person name="Imamovic A."/>
            <person name="Ireland A."/>
            <person name="Larimer J."/>
            <person name="McCowan C."/>
            <person name="Murphy C."/>
            <person name="Pearson M."/>
            <person name="Poon T.W."/>
            <person name="Priest M."/>
            <person name="Roberts A."/>
            <person name="Saif S."/>
            <person name="Shea T."/>
            <person name="Sisk P."/>
            <person name="Sykes S."/>
            <person name="Wortman J."/>
            <person name="Nusbaum C."/>
            <person name="Birren B."/>
        </authorList>
    </citation>
    <scope>NUCLEOTIDE SEQUENCE [LARGE SCALE GENOMIC DNA]</scope>
    <source>
        <strain evidence="2">MINIMUS1</strain>
    </source>
</reference>
<evidence type="ECO:0000313" key="2">
    <source>
        <dbReference type="Proteomes" id="UP000075920"/>
    </source>
</evidence>
<name>A0A182WMQ0_9DIPT</name>
<sequence length="120" mass="13328">MRHPNAHYLSSACTGQFYYRLAFAVCCAVVPPDENVHWGVRARISCSPCRHGVCVRPVHTHIYDGGLVESCPLVVTAQLCKNALNLPKTNATAGLKFAHYCAFTRGLFRALCKHGYRAHR</sequence>
<dbReference type="EnsemblMetazoa" id="AMIN014015-RA">
    <property type="protein sequence ID" value="AMIN014015-PA"/>
    <property type="gene ID" value="AMIN014015"/>
</dbReference>
<proteinExistence type="predicted"/>
<organism evidence="1 2">
    <name type="scientific">Anopheles minimus</name>
    <dbReference type="NCBI Taxonomy" id="112268"/>
    <lineage>
        <taxon>Eukaryota</taxon>
        <taxon>Metazoa</taxon>
        <taxon>Ecdysozoa</taxon>
        <taxon>Arthropoda</taxon>
        <taxon>Hexapoda</taxon>
        <taxon>Insecta</taxon>
        <taxon>Pterygota</taxon>
        <taxon>Neoptera</taxon>
        <taxon>Endopterygota</taxon>
        <taxon>Diptera</taxon>
        <taxon>Nematocera</taxon>
        <taxon>Culicoidea</taxon>
        <taxon>Culicidae</taxon>
        <taxon>Anophelinae</taxon>
        <taxon>Anopheles</taxon>
    </lineage>
</organism>